<evidence type="ECO:0000313" key="1">
    <source>
        <dbReference type="EMBL" id="RDC62193.1"/>
    </source>
</evidence>
<dbReference type="AlphaFoldDB" id="A0A369QB94"/>
<dbReference type="EMBL" id="QASA01000001">
    <property type="protein sequence ID" value="RDC62193.1"/>
    <property type="molecule type" value="Genomic_DNA"/>
</dbReference>
<sequence length="65" mass="7215">MLTPDFGGKAKLAKPMEDFSKPVLLPLTGKRQICYDLPLQPIACINTLAYVRKKTQPEARISGKI</sequence>
<proteinExistence type="predicted"/>
<evidence type="ECO:0000313" key="2">
    <source>
        <dbReference type="Proteomes" id="UP000253919"/>
    </source>
</evidence>
<gene>
    <name evidence="1" type="ORF">AHMF7616_00784</name>
</gene>
<accession>A0A369QB94</accession>
<organism evidence="1 2">
    <name type="scientific">Adhaeribacter pallidiroseus</name>
    <dbReference type="NCBI Taxonomy" id="2072847"/>
    <lineage>
        <taxon>Bacteria</taxon>
        <taxon>Pseudomonadati</taxon>
        <taxon>Bacteroidota</taxon>
        <taxon>Cytophagia</taxon>
        <taxon>Cytophagales</taxon>
        <taxon>Hymenobacteraceae</taxon>
        <taxon>Adhaeribacter</taxon>
    </lineage>
</organism>
<name>A0A369QB94_9BACT</name>
<dbReference type="Proteomes" id="UP000253919">
    <property type="component" value="Unassembled WGS sequence"/>
</dbReference>
<protein>
    <submittedName>
        <fullName evidence="1">Uncharacterized protein</fullName>
    </submittedName>
</protein>
<reference evidence="1 2" key="1">
    <citation type="submission" date="2018-04" db="EMBL/GenBank/DDBJ databases">
        <title>Adhaeribacter sp. HMF7616 genome sequencing and assembly.</title>
        <authorList>
            <person name="Kang H."/>
            <person name="Kang J."/>
            <person name="Cha I."/>
            <person name="Kim H."/>
            <person name="Joh K."/>
        </authorList>
    </citation>
    <scope>NUCLEOTIDE SEQUENCE [LARGE SCALE GENOMIC DNA]</scope>
    <source>
        <strain evidence="1 2">HMF7616</strain>
    </source>
</reference>
<keyword evidence="2" id="KW-1185">Reference proteome</keyword>
<comment type="caution">
    <text evidence="1">The sequence shown here is derived from an EMBL/GenBank/DDBJ whole genome shotgun (WGS) entry which is preliminary data.</text>
</comment>